<evidence type="ECO:0000259" key="8">
    <source>
        <dbReference type="PROSITE" id="PS50928"/>
    </source>
</evidence>
<dbReference type="RefSeq" id="WP_086469056.1">
    <property type="nucleotide sequence ID" value="NZ_FXWK01000001.1"/>
</dbReference>
<evidence type="ECO:0000256" key="5">
    <source>
        <dbReference type="ARBA" id="ARBA00022989"/>
    </source>
</evidence>
<dbReference type="Pfam" id="PF00528">
    <property type="entry name" value="BPD_transp_1"/>
    <property type="match status" value="1"/>
</dbReference>
<feature type="transmembrane region" description="Helical" evidence="7">
    <location>
        <begin position="71"/>
        <end position="92"/>
    </location>
</feature>
<proteinExistence type="inferred from homology"/>
<dbReference type="PANTHER" id="PTHR30193">
    <property type="entry name" value="ABC TRANSPORTER PERMEASE PROTEIN"/>
    <property type="match status" value="1"/>
</dbReference>
<feature type="domain" description="ABC transmembrane type-1" evidence="8">
    <location>
        <begin position="67"/>
        <end position="276"/>
    </location>
</feature>
<protein>
    <submittedName>
        <fullName evidence="9">Carbohydrate ABC transporter membrane protein 1, CUT1 family</fullName>
    </submittedName>
</protein>
<keyword evidence="3" id="KW-1003">Cell membrane</keyword>
<dbReference type="GO" id="GO:0005886">
    <property type="term" value="C:plasma membrane"/>
    <property type="evidence" value="ECO:0007669"/>
    <property type="project" value="UniProtKB-SubCell"/>
</dbReference>
<gene>
    <name evidence="9" type="ORF">SAMN06295905_0610</name>
</gene>
<sequence>MSRSRTPVLLIAALLAPAIIGLVVFRLYPVALAVSDSFFNMVRGQQVFVGLDNYLSLLADQTFWKSMQVTFWFNLLINPIQIALALGLALLYVQNFKGVTLYRVLFLIPIGVSLPTAVIIWRIMLTQDGLVNGLIGIAGVPAQPWLTSESLALYSIIAIATWKGISYWMIFIIGGLQTISPEIYDAARIDGVKAWQRLIFITIPLLRPTLLFVLVADVSINFLLFAPIFMLTQGGPADSTNVLMYEAYKSGFIFGDMGRAMAIIVVVVAILLVIVAAQFRLLSGREARS</sequence>
<dbReference type="Gene3D" id="1.10.3720.10">
    <property type="entry name" value="MetI-like"/>
    <property type="match status" value="1"/>
</dbReference>
<dbReference type="AlphaFoldDB" id="A0A1Y6ELG2"/>
<dbReference type="PANTHER" id="PTHR30193:SF37">
    <property type="entry name" value="INNER MEMBRANE ABC TRANSPORTER PERMEASE PROTEIN YCJO"/>
    <property type="match status" value="1"/>
</dbReference>
<keyword evidence="10" id="KW-1185">Reference proteome</keyword>
<feature type="transmembrane region" description="Helical" evidence="7">
    <location>
        <begin position="104"/>
        <end position="124"/>
    </location>
</feature>
<evidence type="ECO:0000256" key="3">
    <source>
        <dbReference type="ARBA" id="ARBA00022475"/>
    </source>
</evidence>
<keyword evidence="5 7" id="KW-1133">Transmembrane helix</keyword>
<comment type="similarity">
    <text evidence="7">Belongs to the binding-protein-dependent transport system permease family.</text>
</comment>
<dbReference type="GO" id="GO:0055085">
    <property type="term" value="P:transmembrane transport"/>
    <property type="evidence" value="ECO:0007669"/>
    <property type="project" value="InterPro"/>
</dbReference>
<evidence type="ECO:0000256" key="2">
    <source>
        <dbReference type="ARBA" id="ARBA00022448"/>
    </source>
</evidence>
<evidence type="ECO:0000256" key="4">
    <source>
        <dbReference type="ARBA" id="ARBA00022692"/>
    </source>
</evidence>
<evidence type="ECO:0000313" key="9">
    <source>
        <dbReference type="EMBL" id="SMQ62051.1"/>
    </source>
</evidence>
<reference evidence="10" key="1">
    <citation type="submission" date="2017-04" db="EMBL/GenBank/DDBJ databases">
        <authorList>
            <person name="Varghese N."/>
            <person name="Submissions S."/>
        </authorList>
    </citation>
    <scope>NUCLEOTIDE SEQUENCE [LARGE SCALE GENOMIC DNA]</scope>
</reference>
<evidence type="ECO:0000256" key="1">
    <source>
        <dbReference type="ARBA" id="ARBA00004651"/>
    </source>
</evidence>
<feature type="transmembrane region" description="Helical" evidence="7">
    <location>
        <begin position="151"/>
        <end position="173"/>
    </location>
</feature>
<comment type="subcellular location">
    <subcellularLocation>
        <location evidence="1 7">Cell membrane</location>
        <topology evidence="1 7">Multi-pass membrane protein</topology>
    </subcellularLocation>
</comment>
<evidence type="ECO:0000256" key="6">
    <source>
        <dbReference type="ARBA" id="ARBA00023136"/>
    </source>
</evidence>
<keyword evidence="4 7" id="KW-0812">Transmembrane</keyword>
<keyword evidence="2 7" id="KW-0813">Transport</keyword>
<dbReference type="Proteomes" id="UP000194474">
    <property type="component" value="Unassembled WGS sequence"/>
</dbReference>
<dbReference type="OrthoDB" id="7375219at2"/>
<evidence type="ECO:0000313" key="10">
    <source>
        <dbReference type="Proteomes" id="UP000194474"/>
    </source>
</evidence>
<dbReference type="InterPro" id="IPR000515">
    <property type="entry name" value="MetI-like"/>
</dbReference>
<accession>A0A1Y6ELG2</accession>
<dbReference type="CDD" id="cd06261">
    <property type="entry name" value="TM_PBP2"/>
    <property type="match status" value="1"/>
</dbReference>
<feature type="transmembrane region" description="Helical" evidence="7">
    <location>
        <begin position="210"/>
        <end position="231"/>
    </location>
</feature>
<dbReference type="SUPFAM" id="SSF161098">
    <property type="entry name" value="MetI-like"/>
    <property type="match status" value="1"/>
</dbReference>
<keyword evidence="6 7" id="KW-0472">Membrane</keyword>
<dbReference type="PROSITE" id="PS50928">
    <property type="entry name" value="ABC_TM1"/>
    <property type="match status" value="1"/>
</dbReference>
<evidence type="ECO:0000256" key="7">
    <source>
        <dbReference type="RuleBase" id="RU363032"/>
    </source>
</evidence>
<name>A0A1Y6ELG2_9HYPH</name>
<dbReference type="InterPro" id="IPR051393">
    <property type="entry name" value="ABC_transporter_permease"/>
</dbReference>
<organism evidence="9 10">
    <name type="scientific">Devosia lucknowensis</name>
    <dbReference type="NCBI Taxonomy" id="1096929"/>
    <lineage>
        <taxon>Bacteria</taxon>
        <taxon>Pseudomonadati</taxon>
        <taxon>Pseudomonadota</taxon>
        <taxon>Alphaproteobacteria</taxon>
        <taxon>Hyphomicrobiales</taxon>
        <taxon>Devosiaceae</taxon>
        <taxon>Devosia</taxon>
    </lineage>
</organism>
<feature type="transmembrane region" description="Helical" evidence="7">
    <location>
        <begin position="7"/>
        <end position="28"/>
    </location>
</feature>
<dbReference type="EMBL" id="FXWK01000001">
    <property type="protein sequence ID" value="SMQ62051.1"/>
    <property type="molecule type" value="Genomic_DNA"/>
</dbReference>
<dbReference type="InterPro" id="IPR035906">
    <property type="entry name" value="MetI-like_sf"/>
</dbReference>
<feature type="transmembrane region" description="Helical" evidence="7">
    <location>
        <begin position="260"/>
        <end position="282"/>
    </location>
</feature>